<gene>
    <name evidence="2" type="ORF">DRF60_06375</name>
</gene>
<dbReference type="Proteomes" id="UP000257030">
    <property type="component" value="Unassembled WGS sequence"/>
</dbReference>
<keyword evidence="1" id="KW-0812">Transmembrane</keyword>
<sequence>MEIDLMEMLLEGKHSFEFQDYCERYFDAIYGIEFQRVASYGSNGDGGKDGYIPQSKEYFAISSRSDVKTKIRQDFVNCVTKNYNVEIFNFVTNRISTSDELAVVDKLRIHNPNIKINVITHKHIAAKIMQMPSQQIRTVLCRSLDFQGDNTVFFKADEKEKISFPFSQSVKDSYVYYLFVMTLLTLVIAIGIYYIWSSNEWVWKMSMMSLLCALPIFLYFYKEKLKKTKFPHKILYLILGEKLPVEREVLFDEQTHISIRRNGPWHFTFNKRSADCIKKGCCGKVYLYRSEEYNLVGRCENDKINHVYKVDGNFYGDLLS</sequence>
<evidence type="ECO:0000313" key="2">
    <source>
        <dbReference type="EMBL" id="REC79445.1"/>
    </source>
</evidence>
<protein>
    <submittedName>
        <fullName evidence="2">Uncharacterized protein</fullName>
    </submittedName>
</protein>
<keyword evidence="3" id="KW-1185">Reference proteome</keyword>
<keyword evidence="1" id="KW-1133">Transmembrane helix</keyword>
<evidence type="ECO:0000313" key="3">
    <source>
        <dbReference type="Proteomes" id="UP000257030"/>
    </source>
</evidence>
<feature type="transmembrane region" description="Helical" evidence="1">
    <location>
        <begin position="202"/>
        <end position="221"/>
    </location>
</feature>
<accession>A0A3D9DN26</accession>
<name>A0A3D9DN26_9FLAO</name>
<evidence type="ECO:0000256" key="1">
    <source>
        <dbReference type="SAM" id="Phobius"/>
    </source>
</evidence>
<comment type="caution">
    <text evidence="2">The sequence shown here is derived from an EMBL/GenBank/DDBJ whole genome shotgun (WGS) entry which is preliminary data.</text>
</comment>
<dbReference type="AlphaFoldDB" id="A0A3D9DN26"/>
<feature type="transmembrane region" description="Helical" evidence="1">
    <location>
        <begin position="174"/>
        <end position="196"/>
    </location>
</feature>
<reference evidence="2 3" key="1">
    <citation type="journal article" date="2010" name="Syst. Appl. Microbiol.">
        <title>Four new species of Chryseobacterium from the rhizosphere of coastal sand dune plants, Chryseobacterium elymi sp. nov., Chryseobacterium hagamense sp. nov., Chryseobacterium lathyri sp. nov. and Chryseobacterium rhizosphaerae sp. nov.</title>
        <authorList>
            <person name="Cho S.H."/>
            <person name="Lee K.S."/>
            <person name="Shin D.S."/>
            <person name="Han J.H."/>
            <person name="Park K.S."/>
            <person name="Lee C.H."/>
            <person name="Park K.H."/>
            <person name="Kim S.B."/>
        </authorList>
    </citation>
    <scope>NUCLEOTIDE SEQUENCE [LARGE SCALE GENOMIC DNA]</scope>
    <source>
        <strain evidence="2 3">KCTC 22547</strain>
    </source>
</reference>
<dbReference type="RefSeq" id="WP_116011268.1">
    <property type="nucleotide sequence ID" value="NZ_QNUH01000004.1"/>
</dbReference>
<dbReference type="OrthoDB" id="1238521at2"/>
<proteinExistence type="predicted"/>
<keyword evidence="1" id="KW-0472">Membrane</keyword>
<dbReference type="EMBL" id="QNUH01000004">
    <property type="protein sequence ID" value="REC79445.1"/>
    <property type="molecule type" value="Genomic_DNA"/>
</dbReference>
<organism evidence="2 3">
    <name type="scientific">Chryseobacterium elymi</name>
    <dbReference type="NCBI Taxonomy" id="395936"/>
    <lineage>
        <taxon>Bacteria</taxon>
        <taxon>Pseudomonadati</taxon>
        <taxon>Bacteroidota</taxon>
        <taxon>Flavobacteriia</taxon>
        <taxon>Flavobacteriales</taxon>
        <taxon>Weeksellaceae</taxon>
        <taxon>Chryseobacterium group</taxon>
        <taxon>Chryseobacterium</taxon>
    </lineage>
</organism>